<gene>
    <name evidence="1" type="ORF">BG454_04750</name>
</gene>
<keyword evidence="2" id="KW-1185">Reference proteome</keyword>
<organism evidence="1 2">
    <name type="scientific">Roseinatronobacter bogoriensis subsp. barguzinensis</name>
    <dbReference type="NCBI Taxonomy" id="441209"/>
    <lineage>
        <taxon>Bacteria</taxon>
        <taxon>Pseudomonadati</taxon>
        <taxon>Pseudomonadota</taxon>
        <taxon>Alphaproteobacteria</taxon>
        <taxon>Rhodobacterales</taxon>
        <taxon>Paracoccaceae</taxon>
        <taxon>Roseinatronobacter</taxon>
    </lineage>
</organism>
<protein>
    <submittedName>
        <fullName evidence="1">Uncharacterized protein</fullName>
    </submittedName>
</protein>
<reference evidence="1 2" key="1">
    <citation type="submission" date="2017-11" db="EMBL/GenBank/DDBJ databases">
        <title>Revised Sequence and Annotation of the Rhodobaca barguzinensis strain alga05 Genome.</title>
        <authorList>
            <person name="Kopejtka K."/>
            <person name="Tomasch J.M."/>
            <person name="Bunk B."/>
            <person name="Koblizek M."/>
        </authorList>
    </citation>
    <scope>NUCLEOTIDE SEQUENCE [LARGE SCALE GENOMIC DNA]</scope>
    <source>
        <strain evidence="2">alga05</strain>
    </source>
</reference>
<evidence type="ECO:0000313" key="1">
    <source>
        <dbReference type="EMBL" id="ATX65221.1"/>
    </source>
</evidence>
<accession>A0A2K8K6Z4</accession>
<proteinExistence type="predicted"/>
<evidence type="ECO:0000313" key="2">
    <source>
        <dbReference type="Proteomes" id="UP000228948"/>
    </source>
</evidence>
<dbReference type="Proteomes" id="UP000228948">
    <property type="component" value="Chromosome"/>
</dbReference>
<sequence>MPLRLGVIDDPDFQLGDGLECDAAFIEDVIWLHERVFDGPDWEARAGWLLRHEILHAKIAVANIATGTWLGKRRFKILEAAAHDALRLAHSTPSLYELSVLLTTYEKSGLDEAEEALVRYIQLLQAKETVPITPTLLKAKQFLSRPWGRSPLCLLRTIVWLPVCGRTARLR</sequence>
<dbReference type="AlphaFoldDB" id="A0A2K8K6Z4"/>
<name>A0A2K8K6Z4_9RHOB</name>
<dbReference type="EMBL" id="CP024899">
    <property type="protein sequence ID" value="ATX65221.1"/>
    <property type="molecule type" value="Genomic_DNA"/>
</dbReference>
<dbReference type="KEGG" id="rbg:BG454_04750"/>